<dbReference type="InterPro" id="IPR048427">
    <property type="entry name" value="YpoC"/>
</dbReference>
<dbReference type="Proteomes" id="UP000276349">
    <property type="component" value="Unassembled WGS sequence"/>
</dbReference>
<comment type="caution">
    <text evidence="2">The sequence shown here is derived from an EMBL/GenBank/DDBJ whole genome shotgun (WGS) entry which is preliminary data.</text>
</comment>
<sequence>MIKARNEAIQKEKVEPYFEKWNHLSEQIHHAHDQRNDDAKKLMEKGIALFEQCIIDCSEIEEPTINVAGQYEVMPINGMERLLFIKARPGQYACYRQLDELFKELKKRLARLRIKSN</sequence>
<evidence type="ECO:0000259" key="1">
    <source>
        <dbReference type="Pfam" id="PF21747"/>
    </source>
</evidence>
<evidence type="ECO:0000313" key="3">
    <source>
        <dbReference type="Proteomes" id="UP000276349"/>
    </source>
</evidence>
<organism evidence="2 3">
    <name type="scientific">Lysinibacillus telephonicus</name>
    <dbReference type="NCBI Taxonomy" id="1714840"/>
    <lineage>
        <taxon>Bacteria</taxon>
        <taxon>Bacillati</taxon>
        <taxon>Bacillota</taxon>
        <taxon>Bacilli</taxon>
        <taxon>Bacillales</taxon>
        <taxon>Bacillaceae</taxon>
        <taxon>Lysinibacillus</taxon>
    </lineage>
</organism>
<evidence type="ECO:0000313" key="2">
    <source>
        <dbReference type="EMBL" id="RTQ93221.1"/>
    </source>
</evidence>
<dbReference type="RefSeq" id="WP_126294155.1">
    <property type="nucleotide sequence ID" value="NZ_CP155468.1"/>
</dbReference>
<protein>
    <recommendedName>
        <fullName evidence="1">YpoC-like domain-containing protein</fullName>
    </recommendedName>
</protein>
<feature type="domain" description="YpoC-like" evidence="1">
    <location>
        <begin position="12"/>
        <end position="116"/>
    </location>
</feature>
<proteinExistence type="predicted"/>
<dbReference type="EMBL" id="RXNR01000021">
    <property type="protein sequence ID" value="RTQ93221.1"/>
    <property type="molecule type" value="Genomic_DNA"/>
</dbReference>
<reference evidence="2 3" key="1">
    <citation type="submission" date="2018-12" db="EMBL/GenBank/DDBJ databases">
        <authorList>
            <person name="Yu L."/>
        </authorList>
    </citation>
    <scope>NUCLEOTIDE SEQUENCE [LARGE SCALE GENOMIC DNA]</scope>
    <source>
        <strain evidence="2 3">S5H2222</strain>
    </source>
</reference>
<name>A0A3S0JPW2_9BACI</name>
<dbReference type="Pfam" id="PF21747">
    <property type="entry name" value="YpoC"/>
    <property type="match status" value="1"/>
</dbReference>
<keyword evidence="3" id="KW-1185">Reference proteome</keyword>
<dbReference type="OrthoDB" id="2360594at2"/>
<dbReference type="AlphaFoldDB" id="A0A3S0JPW2"/>
<accession>A0A3S0JPW2</accession>
<gene>
    <name evidence="2" type="ORF">EKG35_09205</name>
</gene>